<keyword evidence="5" id="KW-1185">Reference proteome</keyword>
<dbReference type="Pfam" id="PF00753">
    <property type="entry name" value="Lactamase_B"/>
    <property type="match status" value="1"/>
</dbReference>
<feature type="domain" description="SLH" evidence="3">
    <location>
        <begin position="91"/>
        <end position="156"/>
    </location>
</feature>
<dbReference type="InterPro" id="IPR036866">
    <property type="entry name" value="RibonucZ/Hydroxyglut_hydro"/>
</dbReference>
<dbReference type="InterPro" id="IPR035681">
    <property type="entry name" value="ComA-like_MBL"/>
</dbReference>
<feature type="signal peptide" evidence="2">
    <location>
        <begin position="1"/>
        <end position="28"/>
    </location>
</feature>
<dbReference type="InterPro" id="IPR052159">
    <property type="entry name" value="Competence_DNA_uptake"/>
</dbReference>
<dbReference type="KEGG" id="mpec:B9O19_00097"/>
<dbReference type="CDD" id="cd07731">
    <property type="entry name" value="ComA-like_MBL-fold"/>
    <property type="match status" value="1"/>
</dbReference>
<evidence type="ECO:0000259" key="3">
    <source>
        <dbReference type="PROSITE" id="PS51272"/>
    </source>
</evidence>
<sequence length="494" mass="55105">MLRKRVTWSVTIAVLTLLMCLGSFSAYATSFYDVPDDFWAAPYITNLESRGIISGYGDGTFLPQNYVARCEYAKMLVNASGLKLSTKRTSPYADVDVNDWSFPYINSITQQMPGYQSTSPGDSRLYFKPWDNATREDVTVALMKVMNYDLSEYYPVDDSLLSDVFYDYNTIPKQDRPYIAEAVKQGYITGTQEGTFQGGDPIIRCEVAAILYRAFPNDNTAYVDSVNNNNEELPSDVALGNSFVKVYYLNIGQGDSEFVLLPNGKTMLIDASTSKYGKEICSFIKNLGYNKIDYLVATHPHADHIGGMNEVLNNFEIGTLYMPNAVTTTKTYEQFLSTIIEKNINVVEAKSGVTIFNEDTMSAFILAPSNNEYKDLNNYSAVIRIAFGNTAFLFMGDAEIESENEILSNYNIESLWANVIKIGHHGSSSSSQQAFLSKVNPMFAVISCGADNKYGHPTEQTLNTLNNMGIKTFRTDTDGTIIFASDGNNVYREY</sequence>
<dbReference type="Pfam" id="PF00395">
    <property type="entry name" value="SLH"/>
    <property type="match status" value="2"/>
</dbReference>
<keyword evidence="1" id="KW-0677">Repeat</keyword>
<evidence type="ECO:0000313" key="4">
    <source>
        <dbReference type="EMBL" id="AUO18282.1"/>
    </source>
</evidence>
<feature type="chain" id="PRO_5014759327" evidence="2">
    <location>
        <begin position="29"/>
        <end position="494"/>
    </location>
</feature>
<evidence type="ECO:0000313" key="5">
    <source>
        <dbReference type="Proteomes" id="UP000235589"/>
    </source>
</evidence>
<dbReference type="InterPro" id="IPR001119">
    <property type="entry name" value="SLH_dom"/>
</dbReference>
<evidence type="ECO:0000256" key="2">
    <source>
        <dbReference type="SAM" id="SignalP"/>
    </source>
</evidence>
<dbReference type="OrthoDB" id="9761531at2"/>
<dbReference type="PROSITE" id="PS51272">
    <property type="entry name" value="SLH"/>
    <property type="match status" value="3"/>
</dbReference>
<protein>
    <submittedName>
        <fullName evidence="4">Beta-lactamase domain protein</fullName>
    </submittedName>
</protein>
<dbReference type="PANTHER" id="PTHR30619:SF7">
    <property type="entry name" value="BETA-LACTAMASE DOMAIN PROTEIN"/>
    <property type="match status" value="1"/>
</dbReference>
<reference evidence="4 5" key="1">
    <citation type="submission" date="2017-04" db="EMBL/GenBank/DDBJ databases">
        <title>Monoglobus pectinilyticus 14 draft genome.</title>
        <authorList>
            <person name="Kim C."/>
            <person name="Rosendale D.I."/>
            <person name="Kelly W.J."/>
            <person name="Tannock G.W."/>
            <person name="Patchett M.L."/>
            <person name="Jordens J.Z."/>
        </authorList>
    </citation>
    <scope>NUCLEOTIDE SEQUENCE [LARGE SCALE GENOMIC DNA]</scope>
    <source>
        <strain evidence="4 5">14</strain>
    </source>
</reference>
<dbReference type="RefSeq" id="WP_102364634.1">
    <property type="nucleotide sequence ID" value="NZ_CP020991.1"/>
</dbReference>
<dbReference type="InterPro" id="IPR001279">
    <property type="entry name" value="Metallo-B-lactamas"/>
</dbReference>
<gene>
    <name evidence="4" type="ORF">B9O19_00097</name>
</gene>
<feature type="domain" description="SLH" evidence="3">
    <location>
        <begin position="162"/>
        <end position="225"/>
    </location>
</feature>
<evidence type="ECO:0000256" key="1">
    <source>
        <dbReference type="ARBA" id="ARBA00022737"/>
    </source>
</evidence>
<dbReference type="Proteomes" id="UP000235589">
    <property type="component" value="Chromosome"/>
</dbReference>
<name>A0A2K9NZ12_9FIRM</name>
<dbReference type="Gene3D" id="3.60.15.10">
    <property type="entry name" value="Ribonuclease Z/Hydroxyacylglutathione hydrolase-like"/>
    <property type="match status" value="1"/>
</dbReference>
<keyword evidence="2" id="KW-0732">Signal</keyword>
<organism evidence="4 5">
    <name type="scientific">Monoglobus pectinilyticus</name>
    <dbReference type="NCBI Taxonomy" id="1981510"/>
    <lineage>
        <taxon>Bacteria</taxon>
        <taxon>Bacillati</taxon>
        <taxon>Bacillota</taxon>
        <taxon>Clostridia</taxon>
        <taxon>Monoglobales</taxon>
        <taxon>Monoglobaceae</taxon>
        <taxon>Monoglobus</taxon>
    </lineage>
</organism>
<feature type="domain" description="SLH" evidence="3">
    <location>
        <begin position="27"/>
        <end position="90"/>
    </location>
</feature>
<accession>A0A2K9NZ12</accession>
<dbReference type="EMBL" id="CP020991">
    <property type="protein sequence ID" value="AUO18282.1"/>
    <property type="molecule type" value="Genomic_DNA"/>
</dbReference>
<dbReference type="SUPFAM" id="SSF56281">
    <property type="entry name" value="Metallo-hydrolase/oxidoreductase"/>
    <property type="match status" value="1"/>
</dbReference>
<dbReference type="PANTHER" id="PTHR30619">
    <property type="entry name" value="DNA INTERNALIZATION/COMPETENCE PROTEIN COMEC/REC2"/>
    <property type="match status" value="1"/>
</dbReference>
<dbReference type="AlphaFoldDB" id="A0A2K9NZ12"/>
<dbReference type="GeneID" id="98061530"/>
<proteinExistence type="predicted"/>